<dbReference type="GO" id="GO:0016747">
    <property type="term" value="F:acyltransferase activity, transferring groups other than amino-acyl groups"/>
    <property type="evidence" value="ECO:0007669"/>
    <property type="project" value="InterPro"/>
</dbReference>
<dbReference type="OrthoDB" id="9803233at2"/>
<proteinExistence type="predicted"/>
<keyword evidence="2" id="KW-0012">Acyltransferase</keyword>
<dbReference type="RefSeq" id="WP_110043703.1">
    <property type="nucleotide sequence ID" value="NZ_QGTQ01000005.1"/>
</dbReference>
<protein>
    <submittedName>
        <fullName evidence="4">Putative acetyltransferase</fullName>
    </submittedName>
</protein>
<dbReference type="InterPro" id="IPR000182">
    <property type="entry name" value="GNAT_dom"/>
</dbReference>
<dbReference type="Gene3D" id="3.40.630.30">
    <property type="match status" value="1"/>
</dbReference>
<evidence type="ECO:0000256" key="2">
    <source>
        <dbReference type="ARBA" id="ARBA00023315"/>
    </source>
</evidence>
<reference evidence="4 5" key="1">
    <citation type="submission" date="2018-05" db="EMBL/GenBank/DDBJ databases">
        <title>Genomic Encyclopedia of Type Strains, Phase III (KMG-III): the genomes of soil and plant-associated and newly described type strains.</title>
        <authorList>
            <person name="Whitman W."/>
        </authorList>
    </citation>
    <scope>NUCLEOTIDE SEQUENCE [LARGE SCALE GENOMIC DNA]</scope>
    <source>
        <strain evidence="4 5">CECT 5696</strain>
    </source>
</reference>
<organism evidence="4 5">
    <name type="scientific">Paenibacillus cellulosilyticus</name>
    <dbReference type="NCBI Taxonomy" id="375489"/>
    <lineage>
        <taxon>Bacteria</taxon>
        <taxon>Bacillati</taxon>
        <taxon>Bacillota</taxon>
        <taxon>Bacilli</taxon>
        <taxon>Bacillales</taxon>
        <taxon>Paenibacillaceae</taxon>
        <taxon>Paenibacillus</taxon>
    </lineage>
</organism>
<dbReference type="PANTHER" id="PTHR43877">
    <property type="entry name" value="AMINOALKYLPHOSPHONATE N-ACETYLTRANSFERASE-RELATED-RELATED"/>
    <property type="match status" value="1"/>
</dbReference>
<dbReference type="InterPro" id="IPR050832">
    <property type="entry name" value="Bact_Acetyltransf"/>
</dbReference>
<sequence>MEIRVDDLTGKQVQALIAVHLQGMSADSPPESVHALNLDGLRSPDVTFWSLWEDDELLGIGAMKELDNEHGEIKSMRTSAVHLRKGVAKRILVHILDVAKERGYKRLSLETGTPESFWPARKLYENLGFAYTGPFADYTEDPYSVFMTKEL</sequence>
<keyword evidence="1 4" id="KW-0808">Transferase</keyword>
<comment type="caution">
    <text evidence="4">The sequence shown here is derived from an EMBL/GenBank/DDBJ whole genome shotgun (WGS) entry which is preliminary data.</text>
</comment>
<dbReference type="EMBL" id="QGTQ01000005">
    <property type="protein sequence ID" value="PWW05171.1"/>
    <property type="molecule type" value="Genomic_DNA"/>
</dbReference>
<gene>
    <name evidence="4" type="ORF">DFQ01_105155</name>
</gene>
<dbReference type="SUPFAM" id="SSF55729">
    <property type="entry name" value="Acyl-CoA N-acyltransferases (Nat)"/>
    <property type="match status" value="1"/>
</dbReference>
<evidence type="ECO:0000313" key="5">
    <source>
        <dbReference type="Proteomes" id="UP000246635"/>
    </source>
</evidence>
<evidence type="ECO:0000259" key="3">
    <source>
        <dbReference type="PROSITE" id="PS51186"/>
    </source>
</evidence>
<dbReference type="CDD" id="cd04301">
    <property type="entry name" value="NAT_SF"/>
    <property type="match status" value="1"/>
</dbReference>
<keyword evidence="5" id="KW-1185">Reference proteome</keyword>
<accession>A0A2V2YW24</accession>
<evidence type="ECO:0000256" key="1">
    <source>
        <dbReference type="ARBA" id="ARBA00022679"/>
    </source>
</evidence>
<dbReference type="InterPro" id="IPR016181">
    <property type="entry name" value="Acyl_CoA_acyltransferase"/>
</dbReference>
<dbReference type="PROSITE" id="PS51186">
    <property type="entry name" value="GNAT"/>
    <property type="match status" value="1"/>
</dbReference>
<dbReference type="AlphaFoldDB" id="A0A2V2YW24"/>
<dbReference type="Pfam" id="PF00583">
    <property type="entry name" value="Acetyltransf_1"/>
    <property type="match status" value="1"/>
</dbReference>
<dbReference type="PANTHER" id="PTHR43877:SF5">
    <property type="entry name" value="BLL8307 PROTEIN"/>
    <property type="match status" value="1"/>
</dbReference>
<dbReference type="Proteomes" id="UP000246635">
    <property type="component" value="Unassembled WGS sequence"/>
</dbReference>
<feature type="domain" description="N-acetyltransferase" evidence="3">
    <location>
        <begin position="3"/>
        <end position="151"/>
    </location>
</feature>
<name>A0A2V2YW24_9BACL</name>
<evidence type="ECO:0000313" key="4">
    <source>
        <dbReference type="EMBL" id="PWW05171.1"/>
    </source>
</evidence>